<dbReference type="SUPFAM" id="SSF47336">
    <property type="entry name" value="ACP-like"/>
    <property type="match status" value="1"/>
</dbReference>
<keyword evidence="3" id="KW-1185">Reference proteome</keyword>
<sequence length="74" mass="8525">MNEKQIHEILKEKLKVDNISNDMNLRDDFNTDSIGLLEIVMELEDAYDIEVDDSSLQNFKTVGDVVNYFVGNDD</sequence>
<dbReference type="RefSeq" id="WP_324619835.1">
    <property type="nucleotide sequence ID" value="NZ_JAYKOT010000003.1"/>
</dbReference>
<comment type="caution">
    <text evidence="2">The sequence shown here is derived from an EMBL/GenBank/DDBJ whole genome shotgun (WGS) entry which is preliminary data.</text>
</comment>
<gene>
    <name evidence="2" type="ORF">VLK81_06470</name>
</gene>
<dbReference type="EMBL" id="JAYKOT010000003">
    <property type="protein sequence ID" value="MEB3429657.1"/>
    <property type="molecule type" value="Genomic_DNA"/>
</dbReference>
<dbReference type="InterPro" id="IPR036736">
    <property type="entry name" value="ACP-like_sf"/>
</dbReference>
<evidence type="ECO:0000313" key="2">
    <source>
        <dbReference type="EMBL" id="MEB3429657.1"/>
    </source>
</evidence>
<evidence type="ECO:0000313" key="3">
    <source>
        <dbReference type="Proteomes" id="UP001357733"/>
    </source>
</evidence>
<proteinExistence type="predicted"/>
<reference evidence="2 3" key="1">
    <citation type="submission" date="2024-01" db="EMBL/GenBank/DDBJ databases">
        <title>Complete genome sequence of Citroniella saccharovorans strain M6.X9, isolated from human fecal sample.</title>
        <authorList>
            <person name="Cheng G."/>
            <person name="Westerholm M."/>
            <person name="Schnurer A."/>
        </authorList>
    </citation>
    <scope>NUCLEOTIDE SEQUENCE [LARGE SCALE GENOMIC DNA]</scope>
    <source>
        <strain evidence="2 3">DSM 29873</strain>
    </source>
</reference>
<protein>
    <submittedName>
        <fullName evidence="2">Acyl carrier protein</fullName>
    </submittedName>
</protein>
<dbReference type="AlphaFoldDB" id="A0AAW9N039"/>
<dbReference type="InterPro" id="IPR009081">
    <property type="entry name" value="PP-bd_ACP"/>
</dbReference>
<dbReference type="Pfam" id="PF00550">
    <property type="entry name" value="PP-binding"/>
    <property type="match status" value="1"/>
</dbReference>
<accession>A0AAW9N039</accession>
<evidence type="ECO:0000259" key="1">
    <source>
        <dbReference type="PROSITE" id="PS50075"/>
    </source>
</evidence>
<dbReference type="PROSITE" id="PS50075">
    <property type="entry name" value="CARRIER"/>
    <property type="match status" value="1"/>
</dbReference>
<dbReference type="Gene3D" id="1.10.1200.10">
    <property type="entry name" value="ACP-like"/>
    <property type="match status" value="1"/>
</dbReference>
<dbReference type="Proteomes" id="UP001357733">
    <property type="component" value="Unassembled WGS sequence"/>
</dbReference>
<name>A0AAW9N039_9FIRM</name>
<feature type="domain" description="Carrier" evidence="1">
    <location>
        <begin position="1"/>
        <end position="73"/>
    </location>
</feature>
<organism evidence="2 3">
    <name type="scientific">Citroniella saccharovorans</name>
    <dbReference type="NCBI Taxonomy" id="2053367"/>
    <lineage>
        <taxon>Bacteria</taxon>
        <taxon>Bacillati</taxon>
        <taxon>Bacillota</taxon>
        <taxon>Tissierellia</taxon>
        <taxon>Tissierellales</taxon>
        <taxon>Peptoniphilaceae</taxon>
        <taxon>Citroniella</taxon>
    </lineage>
</organism>